<evidence type="ECO:0000256" key="6">
    <source>
        <dbReference type="ARBA" id="ARBA00023136"/>
    </source>
</evidence>
<feature type="domain" description="ABC transmembrane type-1" evidence="8">
    <location>
        <begin position="81"/>
        <end position="294"/>
    </location>
</feature>
<accession>A0A9D9H2P1</accession>
<keyword evidence="4 7" id="KW-0812">Transmembrane</keyword>
<keyword evidence="3" id="KW-1003">Cell membrane</keyword>
<dbReference type="InterPro" id="IPR051393">
    <property type="entry name" value="ABC_transporter_permease"/>
</dbReference>
<dbReference type="PANTHER" id="PTHR30193:SF37">
    <property type="entry name" value="INNER MEMBRANE ABC TRANSPORTER PERMEASE PROTEIN YCJO"/>
    <property type="match status" value="1"/>
</dbReference>
<protein>
    <submittedName>
        <fullName evidence="9">Sugar ABC transporter permease</fullName>
    </submittedName>
</protein>
<dbReference type="SUPFAM" id="SSF161098">
    <property type="entry name" value="MetI-like"/>
    <property type="match status" value="1"/>
</dbReference>
<dbReference type="CDD" id="cd06261">
    <property type="entry name" value="TM_PBP2"/>
    <property type="match status" value="1"/>
</dbReference>
<dbReference type="Pfam" id="PF00528">
    <property type="entry name" value="BPD_transp_1"/>
    <property type="match status" value="1"/>
</dbReference>
<evidence type="ECO:0000256" key="4">
    <source>
        <dbReference type="ARBA" id="ARBA00022692"/>
    </source>
</evidence>
<proteinExistence type="inferred from homology"/>
<feature type="transmembrane region" description="Helical" evidence="7">
    <location>
        <begin position="21"/>
        <end position="52"/>
    </location>
</feature>
<evidence type="ECO:0000313" key="10">
    <source>
        <dbReference type="Proteomes" id="UP000823615"/>
    </source>
</evidence>
<evidence type="ECO:0000256" key="3">
    <source>
        <dbReference type="ARBA" id="ARBA00022475"/>
    </source>
</evidence>
<comment type="similarity">
    <text evidence="7">Belongs to the binding-protein-dependent transport system permease family.</text>
</comment>
<keyword evidence="5 7" id="KW-1133">Transmembrane helix</keyword>
<feature type="transmembrane region" description="Helical" evidence="7">
    <location>
        <begin position="167"/>
        <end position="190"/>
    </location>
</feature>
<evidence type="ECO:0000259" key="8">
    <source>
        <dbReference type="PROSITE" id="PS50928"/>
    </source>
</evidence>
<comment type="subcellular location">
    <subcellularLocation>
        <location evidence="1 7">Cell membrane</location>
        <topology evidence="1 7">Multi-pass membrane protein</topology>
    </subcellularLocation>
</comment>
<dbReference type="GO" id="GO:0005886">
    <property type="term" value="C:plasma membrane"/>
    <property type="evidence" value="ECO:0007669"/>
    <property type="project" value="UniProtKB-SubCell"/>
</dbReference>
<dbReference type="GO" id="GO:0055085">
    <property type="term" value="P:transmembrane transport"/>
    <property type="evidence" value="ECO:0007669"/>
    <property type="project" value="InterPro"/>
</dbReference>
<sequence length="305" mass="34252">MAKEKTITESKAASSLRRKNALIGYTFILPNFLGFAIFILIPVVFTLVLSVMKWDGFTAMEFVGLDNFKTIFTDYRFSSAFWKTILYVVFSVVLTLLASLGLACALNKKIKGRDAFRAAIFFPYVASMIAIGAVWKQLFEQTYGPINNFLRGIGIANPPGWFASTDWAIWGVIIVSIWKFMGYYMLIYLAGLQDIPNQLYEAATLDGATGSQRFFKITLPMLTPSTFFVFIMLTINSFKSFDLIFALTEGGPGISTTLLANYIYDQTFKYWNYGSSAAASVILFVIVLAVTVIQFRGEKKFTDYL</sequence>
<feature type="transmembrane region" description="Helical" evidence="7">
    <location>
        <begin position="85"/>
        <end position="106"/>
    </location>
</feature>
<reference evidence="9" key="1">
    <citation type="submission" date="2020-10" db="EMBL/GenBank/DDBJ databases">
        <authorList>
            <person name="Gilroy R."/>
        </authorList>
    </citation>
    <scope>NUCLEOTIDE SEQUENCE</scope>
    <source>
        <strain evidence="9">7293</strain>
    </source>
</reference>
<evidence type="ECO:0000256" key="1">
    <source>
        <dbReference type="ARBA" id="ARBA00004651"/>
    </source>
</evidence>
<keyword evidence="2 7" id="KW-0813">Transport</keyword>
<dbReference type="InterPro" id="IPR000515">
    <property type="entry name" value="MetI-like"/>
</dbReference>
<dbReference type="EMBL" id="JADIMT010000093">
    <property type="protein sequence ID" value="MBO8436910.1"/>
    <property type="molecule type" value="Genomic_DNA"/>
</dbReference>
<reference evidence="9" key="2">
    <citation type="journal article" date="2021" name="PeerJ">
        <title>Extensive microbial diversity within the chicken gut microbiome revealed by metagenomics and culture.</title>
        <authorList>
            <person name="Gilroy R."/>
            <person name="Ravi A."/>
            <person name="Getino M."/>
            <person name="Pursley I."/>
            <person name="Horton D.L."/>
            <person name="Alikhan N.F."/>
            <person name="Baker D."/>
            <person name="Gharbi K."/>
            <person name="Hall N."/>
            <person name="Watson M."/>
            <person name="Adriaenssens E.M."/>
            <person name="Foster-Nyarko E."/>
            <person name="Jarju S."/>
            <person name="Secka A."/>
            <person name="Antonio M."/>
            <person name="Oren A."/>
            <person name="Chaudhuri R.R."/>
            <person name="La Ragione R."/>
            <person name="Hildebrand F."/>
            <person name="Pallen M.J."/>
        </authorList>
    </citation>
    <scope>NUCLEOTIDE SEQUENCE</scope>
    <source>
        <strain evidence="9">7293</strain>
    </source>
</reference>
<evidence type="ECO:0000256" key="5">
    <source>
        <dbReference type="ARBA" id="ARBA00022989"/>
    </source>
</evidence>
<feature type="transmembrane region" description="Helical" evidence="7">
    <location>
        <begin position="244"/>
        <end position="264"/>
    </location>
</feature>
<evidence type="ECO:0000256" key="2">
    <source>
        <dbReference type="ARBA" id="ARBA00022448"/>
    </source>
</evidence>
<dbReference type="InterPro" id="IPR035906">
    <property type="entry name" value="MetI-like_sf"/>
</dbReference>
<organism evidence="9 10">
    <name type="scientific">Candidatus Ornithospirochaeta stercoripullorum</name>
    <dbReference type="NCBI Taxonomy" id="2840899"/>
    <lineage>
        <taxon>Bacteria</taxon>
        <taxon>Pseudomonadati</taxon>
        <taxon>Spirochaetota</taxon>
        <taxon>Spirochaetia</taxon>
        <taxon>Spirochaetales</taxon>
        <taxon>Spirochaetaceae</taxon>
        <taxon>Spirochaetaceae incertae sedis</taxon>
        <taxon>Candidatus Ornithospirochaeta</taxon>
    </lineage>
</organism>
<evidence type="ECO:0000256" key="7">
    <source>
        <dbReference type="RuleBase" id="RU363032"/>
    </source>
</evidence>
<feature type="transmembrane region" description="Helical" evidence="7">
    <location>
        <begin position="276"/>
        <end position="295"/>
    </location>
</feature>
<evidence type="ECO:0000313" key="9">
    <source>
        <dbReference type="EMBL" id="MBO8436910.1"/>
    </source>
</evidence>
<dbReference type="AlphaFoldDB" id="A0A9D9H2P1"/>
<feature type="transmembrane region" description="Helical" evidence="7">
    <location>
        <begin position="118"/>
        <end position="135"/>
    </location>
</feature>
<dbReference type="PANTHER" id="PTHR30193">
    <property type="entry name" value="ABC TRANSPORTER PERMEASE PROTEIN"/>
    <property type="match status" value="1"/>
</dbReference>
<comment type="caution">
    <text evidence="9">The sequence shown here is derived from an EMBL/GenBank/DDBJ whole genome shotgun (WGS) entry which is preliminary data.</text>
</comment>
<dbReference type="PROSITE" id="PS50928">
    <property type="entry name" value="ABC_TM1"/>
    <property type="match status" value="1"/>
</dbReference>
<keyword evidence="6 7" id="KW-0472">Membrane</keyword>
<name>A0A9D9H2P1_9SPIO</name>
<gene>
    <name evidence="9" type="ORF">IAA97_08030</name>
</gene>
<dbReference type="Proteomes" id="UP000823615">
    <property type="component" value="Unassembled WGS sequence"/>
</dbReference>
<feature type="transmembrane region" description="Helical" evidence="7">
    <location>
        <begin position="219"/>
        <end position="238"/>
    </location>
</feature>
<dbReference type="Gene3D" id="1.10.3720.10">
    <property type="entry name" value="MetI-like"/>
    <property type="match status" value="1"/>
</dbReference>